<proteinExistence type="predicted"/>
<dbReference type="InParanoid" id="A0A0G4EZ49"/>
<evidence type="ECO:0000256" key="2">
    <source>
        <dbReference type="SAM" id="MobiDB-lite"/>
    </source>
</evidence>
<feature type="region of interest" description="Disordered" evidence="2">
    <location>
        <begin position="710"/>
        <end position="909"/>
    </location>
</feature>
<dbReference type="OMA" id="KEMHAFA"/>
<organism evidence="3 4">
    <name type="scientific">Vitrella brassicaformis (strain CCMP3155)</name>
    <dbReference type="NCBI Taxonomy" id="1169540"/>
    <lineage>
        <taxon>Eukaryota</taxon>
        <taxon>Sar</taxon>
        <taxon>Alveolata</taxon>
        <taxon>Colpodellida</taxon>
        <taxon>Vitrellaceae</taxon>
        <taxon>Vitrella</taxon>
    </lineage>
</organism>
<feature type="compositionally biased region" description="Low complexity" evidence="2">
    <location>
        <begin position="611"/>
        <end position="648"/>
    </location>
</feature>
<dbReference type="PANTHER" id="PTHR23159">
    <property type="entry name" value="CENTROSOMAL PROTEIN 2"/>
    <property type="match status" value="1"/>
</dbReference>
<evidence type="ECO:0000313" key="4">
    <source>
        <dbReference type="Proteomes" id="UP000041254"/>
    </source>
</evidence>
<protein>
    <submittedName>
        <fullName evidence="3">Uncharacterized protein</fullName>
    </submittedName>
</protein>
<reference evidence="3 4" key="1">
    <citation type="submission" date="2014-11" db="EMBL/GenBank/DDBJ databases">
        <authorList>
            <person name="Zhu J."/>
            <person name="Qi W."/>
            <person name="Song R."/>
        </authorList>
    </citation>
    <scope>NUCLEOTIDE SEQUENCE [LARGE SCALE GENOMIC DNA]</scope>
</reference>
<evidence type="ECO:0000256" key="1">
    <source>
        <dbReference type="SAM" id="Coils"/>
    </source>
</evidence>
<feature type="compositionally biased region" description="Low complexity" evidence="2">
    <location>
        <begin position="817"/>
        <end position="830"/>
    </location>
</feature>
<name>A0A0G4EZ49_VITBC</name>
<feature type="compositionally biased region" description="Low complexity" evidence="2">
    <location>
        <begin position="837"/>
        <end position="847"/>
    </location>
</feature>
<evidence type="ECO:0000313" key="3">
    <source>
        <dbReference type="EMBL" id="CEM04267.1"/>
    </source>
</evidence>
<feature type="coiled-coil region" evidence="1">
    <location>
        <begin position="287"/>
        <end position="321"/>
    </location>
</feature>
<feature type="compositionally biased region" description="Basic and acidic residues" evidence="2">
    <location>
        <begin position="896"/>
        <end position="909"/>
    </location>
</feature>
<feature type="compositionally biased region" description="Low complexity" evidence="2">
    <location>
        <begin position="723"/>
        <end position="733"/>
    </location>
</feature>
<feature type="compositionally biased region" description="Acidic residues" evidence="2">
    <location>
        <begin position="125"/>
        <end position="157"/>
    </location>
</feature>
<feature type="compositionally biased region" description="Low complexity" evidence="2">
    <location>
        <begin position="748"/>
        <end position="779"/>
    </location>
</feature>
<feature type="compositionally biased region" description="Acidic residues" evidence="2">
    <location>
        <begin position="654"/>
        <end position="675"/>
    </location>
</feature>
<feature type="compositionally biased region" description="Basic and acidic residues" evidence="2">
    <location>
        <begin position="546"/>
        <end position="556"/>
    </location>
</feature>
<feature type="region of interest" description="Disordered" evidence="2">
    <location>
        <begin position="609"/>
        <end position="681"/>
    </location>
</feature>
<accession>A0A0G4EZ49</accession>
<feature type="region of interest" description="Disordered" evidence="2">
    <location>
        <begin position="1"/>
        <end position="40"/>
    </location>
</feature>
<feature type="compositionally biased region" description="Basic and acidic residues" evidence="2">
    <location>
        <begin position="563"/>
        <end position="595"/>
    </location>
</feature>
<keyword evidence="1" id="KW-0175">Coiled coil</keyword>
<feature type="compositionally biased region" description="Acidic residues" evidence="2">
    <location>
        <begin position="794"/>
        <end position="813"/>
    </location>
</feature>
<dbReference type="AlphaFoldDB" id="A0A0G4EZ49"/>
<feature type="compositionally biased region" description="Basic and acidic residues" evidence="2">
    <location>
        <begin position="102"/>
        <end position="124"/>
    </location>
</feature>
<dbReference type="EMBL" id="CDMY01000349">
    <property type="protein sequence ID" value="CEM04267.1"/>
    <property type="molecule type" value="Genomic_DNA"/>
</dbReference>
<dbReference type="Proteomes" id="UP000041254">
    <property type="component" value="Unassembled WGS sequence"/>
</dbReference>
<feature type="region of interest" description="Disordered" evidence="2">
    <location>
        <begin position="546"/>
        <end position="595"/>
    </location>
</feature>
<dbReference type="VEuPathDB" id="CryptoDB:Vbra_14002"/>
<gene>
    <name evidence="3" type="ORF">Vbra_14002</name>
</gene>
<keyword evidence="4" id="KW-1185">Reference proteome</keyword>
<feature type="compositionally biased region" description="Pro residues" evidence="2">
    <location>
        <begin position="865"/>
        <end position="884"/>
    </location>
</feature>
<feature type="region of interest" description="Disordered" evidence="2">
    <location>
        <begin position="63"/>
        <end position="157"/>
    </location>
</feature>
<sequence>MRASAPSVAFTEGAKAPPGSLTTREAPPSSPPTRQFNADDMQFVGRSHHAAIRELTDRISESVNMLFKAPERPETSPQRKKGDTQQRGKTPTTAVHKSIKVKTKEQEYMEGKKPGMVDERRGAGEEESDKEDKDSEEEDEEESSEEDSDDDHFLDFTPDDIFDFDEGDWQVASSKQTVSGLLESLKTQQRQEVMYDLHNWFAGKAKGVDDEIVNLDKLEFDRQRNSDDLKTAQMAVESQLDDKEMHAFAVLNKFYKALHTLGQKKAKGPGLDKPIGFTGLTMDEIKEAELEVDLQSLRQRLQQKEEEIVDALKRATEMEGIEGAPQPPSASDILGVIAVQQDELTALSTRVEMNEQRLKMLRKAVDYLQNPSDHEQVEEGVKQLIEDIRRKVRDAKIAELLSKRDTTADESEAPDEGEVRALEEEVNGLKRQLGSLETEIKALKTPAEREDELKQRLKSLQQGRFDDGTEKGEMIDLGEDLTLEQAPELKIKLTNELTKIQNENLRLKGQLRNYEHLLSTAEATLQQMEDQKRAFLDAIEHAKEAVRDEASKERAKQKAAAEAARRQELQRQREEAAEAASKKAEEDLAAQLKDEETTLRGEIKRLEKQLESQQQLAEKQQQLTQQQQRSESSGSSSEAGRSAGDAAEGAGGQLEDEGADDEGSEGEGGVESEDEELKKLKEENAELLQLIDELERRLQDADDRKAAAAPLALPTVGVGGGLSAPSSSAAPSSAPSPPPAPAAETAQPALPSAPSKASSSSHGKGAPKPPSSSSSSSSRGVGGGVSSAASAQGDEAEGEMGEEGEEVAGEEEREGSSARGSVKSSASSARGSDKQSIKGSGSSGAASVRKEASSSAHSQERPAAAQPPPPPAPVAPQKGPPAAPQVPDQATVQSQEQKKQEERRHHEMEELLKVQQENLELARQIELIEKKIKAVKASKGPVDIAMLQEGTETGEQEVPKQNLELRKEVKKKQWELNLLRKKWWVERQAAEQTAKAMREATDFGVEKRANDEQLA</sequence>
<dbReference type="PANTHER" id="PTHR23159:SF31">
    <property type="entry name" value="CENTROSOME-ASSOCIATED PROTEIN CEP250 ISOFORM X1"/>
    <property type="match status" value="1"/>
</dbReference>